<organism evidence="1 2">
    <name type="scientific">Phenylobacterium terrae</name>
    <dbReference type="NCBI Taxonomy" id="2665495"/>
    <lineage>
        <taxon>Bacteria</taxon>
        <taxon>Pseudomonadati</taxon>
        <taxon>Pseudomonadota</taxon>
        <taxon>Alphaproteobacteria</taxon>
        <taxon>Caulobacterales</taxon>
        <taxon>Caulobacteraceae</taxon>
        <taxon>Phenylobacterium</taxon>
    </lineage>
</organism>
<name>A0ABW4MX98_9CAUL</name>
<dbReference type="RefSeq" id="WP_377280612.1">
    <property type="nucleotide sequence ID" value="NZ_JBHRSI010000001.1"/>
</dbReference>
<evidence type="ECO:0000313" key="1">
    <source>
        <dbReference type="EMBL" id="MFD1782329.1"/>
    </source>
</evidence>
<proteinExistence type="predicted"/>
<sequence length="152" mass="16782">MTASDTFVDNRRLAVRVASHDILTVLGDLADRMGFDMIETLVHAGVWTANTEHLLENTDRYAKLLDLPPDSLRRPIGEAELMVRLRLPPAVFEPCLERLIARGYVERVGAGVVVPSAVFTRPDMIEALTACYRGLAQLMDSLHRIGGLDEAA</sequence>
<dbReference type="EMBL" id="JBHUEY010000001">
    <property type="protein sequence ID" value="MFD1782329.1"/>
    <property type="molecule type" value="Genomic_DNA"/>
</dbReference>
<evidence type="ECO:0000313" key="2">
    <source>
        <dbReference type="Proteomes" id="UP001597237"/>
    </source>
</evidence>
<gene>
    <name evidence="1" type="ORF">ACFSC0_02900</name>
</gene>
<reference evidence="2" key="1">
    <citation type="journal article" date="2019" name="Int. J. Syst. Evol. Microbiol.">
        <title>The Global Catalogue of Microorganisms (GCM) 10K type strain sequencing project: providing services to taxonomists for standard genome sequencing and annotation.</title>
        <authorList>
            <consortium name="The Broad Institute Genomics Platform"/>
            <consortium name="The Broad Institute Genome Sequencing Center for Infectious Disease"/>
            <person name="Wu L."/>
            <person name="Ma J."/>
        </authorList>
    </citation>
    <scope>NUCLEOTIDE SEQUENCE [LARGE SCALE GENOMIC DNA]</scope>
    <source>
        <strain evidence="2">DFY28</strain>
    </source>
</reference>
<comment type="caution">
    <text evidence="1">The sequence shown here is derived from an EMBL/GenBank/DDBJ whole genome shotgun (WGS) entry which is preliminary data.</text>
</comment>
<accession>A0ABW4MX98</accession>
<protein>
    <submittedName>
        <fullName evidence="1">Uncharacterized protein</fullName>
    </submittedName>
</protein>
<dbReference type="Proteomes" id="UP001597237">
    <property type="component" value="Unassembled WGS sequence"/>
</dbReference>
<keyword evidence="2" id="KW-1185">Reference proteome</keyword>